<dbReference type="AlphaFoldDB" id="A0A9P3LME7"/>
<name>A0A9P3LME7_9APHY</name>
<organism evidence="2 3">
    <name type="scientific">Phanerochaete sordida</name>
    <dbReference type="NCBI Taxonomy" id="48140"/>
    <lineage>
        <taxon>Eukaryota</taxon>
        <taxon>Fungi</taxon>
        <taxon>Dikarya</taxon>
        <taxon>Basidiomycota</taxon>
        <taxon>Agaricomycotina</taxon>
        <taxon>Agaricomycetes</taxon>
        <taxon>Polyporales</taxon>
        <taxon>Phanerochaetaceae</taxon>
        <taxon>Phanerochaete</taxon>
    </lineage>
</organism>
<protein>
    <submittedName>
        <fullName evidence="2">Uncharacterized protein</fullName>
    </submittedName>
</protein>
<accession>A0A9P3LME7</accession>
<gene>
    <name evidence="2" type="ORF">PsYK624_155350</name>
</gene>
<feature type="region of interest" description="Disordered" evidence="1">
    <location>
        <begin position="1"/>
        <end position="60"/>
    </location>
</feature>
<proteinExistence type="predicted"/>
<evidence type="ECO:0000256" key="1">
    <source>
        <dbReference type="SAM" id="MobiDB-lite"/>
    </source>
</evidence>
<feature type="compositionally biased region" description="Polar residues" evidence="1">
    <location>
        <begin position="26"/>
        <end position="37"/>
    </location>
</feature>
<sequence>MPCARPTPGPSQLEFSSPVKHGKQNYPRNWSRNNCILSSPSTPTPSSPQHAQAQKPSTPLFLPDTVEKCVKYEEGFDPESVPGADVVLCSLNNSSGLHFAMRRRELEVFCPEILSGSEDAGSRVVTAESQLPVILVDFKTFVMEGFACFVSGLPLPDEYTENFHACRDLLEVLLRYNTWRNALTPLISTFEQFTSTSTKDLATGGRFALRQHWQHGANLVLYSAAALHKHTTDKIARKNPHFRRDGPFGDAMYRLVRRIRRGVFDHHGDTVVIPALDAYDFIWFNVGKKDRKKEIFVGVGRQSYFVAEWFADFCKAMVTKVLDRPCWESANSADCAYFFGPFQLQASKVYSPKQLDLANNHIHTFVRIIADAVEVQVKKVSLSAIISRYLVLTVLADTDEGPVTGSHTLRFCGSIESSWDATTTRAEA</sequence>
<reference evidence="2 3" key="1">
    <citation type="submission" date="2021-08" db="EMBL/GenBank/DDBJ databases">
        <title>Draft Genome Sequence of Phanerochaete sordida strain YK-624.</title>
        <authorList>
            <person name="Mori T."/>
            <person name="Dohra H."/>
            <person name="Suzuki T."/>
            <person name="Kawagishi H."/>
            <person name="Hirai H."/>
        </authorList>
    </citation>
    <scope>NUCLEOTIDE SEQUENCE [LARGE SCALE GENOMIC DNA]</scope>
    <source>
        <strain evidence="2 3">YK-624</strain>
    </source>
</reference>
<dbReference type="Proteomes" id="UP000703269">
    <property type="component" value="Unassembled WGS sequence"/>
</dbReference>
<keyword evidence="3" id="KW-1185">Reference proteome</keyword>
<evidence type="ECO:0000313" key="2">
    <source>
        <dbReference type="EMBL" id="GJE99282.1"/>
    </source>
</evidence>
<comment type="caution">
    <text evidence="2">The sequence shown here is derived from an EMBL/GenBank/DDBJ whole genome shotgun (WGS) entry which is preliminary data.</text>
</comment>
<dbReference type="EMBL" id="BPQB01000105">
    <property type="protein sequence ID" value="GJE99282.1"/>
    <property type="molecule type" value="Genomic_DNA"/>
</dbReference>
<evidence type="ECO:0000313" key="3">
    <source>
        <dbReference type="Proteomes" id="UP000703269"/>
    </source>
</evidence>